<gene>
    <name evidence="11" type="primary">patA_6</name>
    <name evidence="11" type="ORF">Pla133_45530</name>
</gene>
<evidence type="ECO:0000256" key="7">
    <source>
        <dbReference type="ARBA" id="ARBA00023136"/>
    </source>
</evidence>
<evidence type="ECO:0000313" key="11">
    <source>
        <dbReference type="EMBL" id="QDU69433.1"/>
    </source>
</evidence>
<evidence type="ECO:0000256" key="8">
    <source>
        <dbReference type="ARBA" id="ARBA00023315"/>
    </source>
</evidence>
<feature type="transmembrane region" description="Helical" evidence="10">
    <location>
        <begin position="63"/>
        <end position="81"/>
    </location>
</feature>
<keyword evidence="5 10" id="KW-0812">Transmembrane</keyword>
<name>A0A518BR24_9BACT</name>
<feature type="transmembrane region" description="Helical" evidence="10">
    <location>
        <begin position="6"/>
        <end position="26"/>
    </location>
</feature>
<evidence type="ECO:0000256" key="1">
    <source>
        <dbReference type="ARBA" id="ARBA00004651"/>
    </source>
</evidence>
<evidence type="ECO:0000256" key="10">
    <source>
        <dbReference type="SAM" id="Phobius"/>
    </source>
</evidence>
<evidence type="ECO:0000313" key="12">
    <source>
        <dbReference type="Proteomes" id="UP000316921"/>
    </source>
</evidence>
<dbReference type="GO" id="GO:0005886">
    <property type="term" value="C:plasma membrane"/>
    <property type="evidence" value="ECO:0007669"/>
    <property type="project" value="UniProtKB-SubCell"/>
</dbReference>
<dbReference type="EC" id="2.3.1.-" evidence="11"/>
<dbReference type="InterPro" id="IPR004299">
    <property type="entry name" value="MBOAT_fam"/>
</dbReference>
<proteinExistence type="inferred from homology"/>
<evidence type="ECO:0000256" key="2">
    <source>
        <dbReference type="ARBA" id="ARBA00010323"/>
    </source>
</evidence>
<dbReference type="Proteomes" id="UP000316921">
    <property type="component" value="Chromosome"/>
</dbReference>
<evidence type="ECO:0000256" key="6">
    <source>
        <dbReference type="ARBA" id="ARBA00022989"/>
    </source>
</evidence>
<dbReference type="AlphaFoldDB" id="A0A518BR24"/>
<dbReference type="InterPro" id="IPR024194">
    <property type="entry name" value="Ac/AlaTfrase_AlgI/DltB"/>
</dbReference>
<dbReference type="PANTHER" id="PTHR13285">
    <property type="entry name" value="ACYLTRANSFERASE"/>
    <property type="match status" value="1"/>
</dbReference>
<dbReference type="GO" id="GO:0042121">
    <property type="term" value="P:alginic acid biosynthetic process"/>
    <property type="evidence" value="ECO:0007669"/>
    <property type="project" value="InterPro"/>
</dbReference>
<feature type="transmembrane region" description="Helical" evidence="10">
    <location>
        <begin position="93"/>
        <end position="112"/>
    </location>
</feature>
<dbReference type="PIRSF" id="PIRSF016636">
    <property type="entry name" value="AlgI_DltB"/>
    <property type="match status" value="1"/>
</dbReference>
<dbReference type="PIRSF" id="PIRSF500217">
    <property type="entry name" value="AlgI"/>
    <property type="match status" value="1"/>
</dbReference>
<feature type="transmembrane region" description="Helical" evidence="10">
    <location>
        <begin position="454"/>
        <end position="477"/>
    </location>
</feature>
<dbReference type="KEGG" id="pbap:Pla133_45530"/>
<evidence type="ECO:0000256" key="5">
    <source>
        <dbReference type="ARBA" id="ARBA00022692"/>
    </source>
</evidence>
<comment type="similarity">
    <text evidence="2 9">Belongs to the membrane-bound acyltransferase family.</text>
</comment>
<feature type="transmembrane region" description="Helical" evidence="10">
    <location>
        <begin position="320"/>
        <end position="346"/>
    </location>
</feature>
<dbReference type="InterPro" id="IPR028362">
    <property type="entry name" value="AlgI"/>
</dbReference>
<dbReference type="PANTHER" id="PTHR13285:SF23">
    <property type="entry name" value="TEICHOIC ACID D-ALANYLTRANSFERASE"/>
    <property type="match status" value="1"/>
</dbReference>
<feature type="transmembrane region" description="Helical" evidence="10">
    <location>
        <begin position="38"/>
        <end position="57"/>
    </location>
</feature>
<keyword evidence="6 10" id="KW-1133">Transmembrane helix</keyword>
<dbReference type="RefSeq" id="WP_145069321.1">
    <property type="nucleotide sequence ID" value="NZ_CP036287.1"/>
</dbReference>
<evidence type="ECO:0000256" key="4">
    <source>
        <dbReference type="ARBA" id="ARBA00022679"/>
    </source>
</evidence>
<keyword evidence="7 9" id="KW-0472">Membrane</keyword>
<dbReference type="Pfam" id="PF03062">
    <property type="entry name" value="MBOAT"/>
    <property type="match status" value="1"/>
</dbReference>
<comment type="subcellular location">
    <subcellularLocation>
        <location evidence="1">Cell membrane</location>
        <topology evidence="1">Multi-pass membrane protein</topology>
    </subcellularLocation>
</comment>
<keyword evidence="4 9" id="KW-0808">Transferase</keyword>
<dbReference type="InterPro" id="IPR051085">
    <property type="entry name" value="MB_O-acyltransferase"/>
</dbReference>
<dbReference type="EMBL" id="CP036287">
    <property type="protein sequence ID" value="QDU69433.1"/>
    <property type="molecule type" value="Genomic_DNA"/>
</dbReference>
<evidence type="ECO:0000256" key="9">
    <source>
        <dbReference type="PIRNR" id="PIRNR016636"/>
    </source>
</evidence>
<protein>
    <submittedName>
        <fullName evidence="11">Peptidoglycan O-acetyltransferase</fullName>
        <ecNumber evidence="11">2.3.1.-</ecNumber>
    </submittedName>
</protein>
<evidence type="ECO:0000256" key="3">
    <source>
        <dbReference type="ARBA" id="ARBA00022475"/>
    </source>
</evidence>
<reference evidence="11 12" key="1">
    <citation type="submission" date="2019-02" db="EMBL/GenBank/DDBJ databases">
        <title>Deep-cultivation of Planctomycetes and their phenomic and genomic characterization uncovers novel biology.</title>
        <authorList>
            <person name="Wiegand S."/>
            <person name="Jogler M."/>
            <person name="Boedeker C."/>
            <person name="Pinto D."/>
            <person name="Vollmers J."/>
            <person name="Rivas-Marin E."/>
            <person name="Kohn T."/>
            <person name="Peeters S.H."/>
            <person name="Heuer A."/>
            <person name="Rast P."/>
            <person name="Oberbeckmann S."/>
            <person name="Bunk B."/>
            <person name="Jeske O."/>
            <person name="Meyerdierks A."/>
            <person name="Storesund J.E."/>
            <person name="Kallscheuer N."/>
            <person name="Luecker S."/>
            <person name="Lage O.M."/>
            <person name="Pohl T."/>
            <person name="Merkel B.J."/>
            <person name="Hornburger P."/>
            <person name="Mueller R.-W."/>
            <person name="Bruemmer F."/>
            <person name="Labrenz M."/>
            <person name="Spormann A.M."/>
            <person name="Op den Camp H."/>
            <person name="Overmann J."/>
            <person name="Amann R."/>
            <person name="Jetten M.S.M."/>
            <person name="Mascher T."/>
            <person name="Medema M.H."/>
            <person name="Devos D.P."/>
            <person name="Kaster A.-K."/>
            <person name="Ovreas L."/>
            <person name="Rohde M."/>
            <person name="Galperin M.Y."/>
            <person name="Jogler C."/>
        </authorList>
    </citation>
    <scope>NUCLEOTIDE SEQUENCE [LARGE SCALE GENOMIC DNA]</scope>
    <source>
        <strain evidence="11 12">Pla133</strain>
    </source>
</reference>
<keyword evidence="12" id="KW-1185">Reference proteome</keyword>
<keyword evidence="3 9" id="KW-1003">Cell membrane</keyword>
<accession>A0A518BR24</accession>
<dbReference type="GO" id="GO:0016746">
    <property type="term" value="F:acyltransferase activity"/>
    <property type="evidence" value="ECO:0007669"/>
    <property type="project" value="UniProtKB-KW"/>
</dbReference>
<keyword evidence="8 9" id="KW-0012">Acyltransferase</keyword>
<sequence length="488" mass="53732">MLFSTPIFLFGFLPLVLLGYALLAGAEHLAGRATGRSLRHRFGNAWLLLASLFFYWWGEQELVAWMVASIAANYGLGLVIGRARASGDAARGRAGVALGVALNLGLLGWFKYANFFVGSWIDGWAQIALPIGISFYTFQALSYLIDVHRGDAPVQKDPLAFGLYIALFPQLIAGPIVRYHDVATQIASRRVDLALFASGVRRFVIGLSKKVVIADWAARGADDIFALPAGELSAALAWIGLAAYTVQIYFDFSGYSDMAIGIARMFGFRLRENFQWPYVAQSITEFWRRWHISLSSWFRDYLYIPLGGNRGGAARTYRNLALVFLLCGLWHGAAWTFVLWGAYHGLFLVIERIGLGQRVAVLPRPLRHGYTLLAVMLGWLIFRAESLGQLADYSRALVGLGSGADAVWRMGEIVDARVVCALVLGAVGSAPWVEALARWRDAARSAGRARAACWALDAGGLLALTGLWFVAMAFTAADTYKPFIYFRF</sequence>
<organism evidence="11 12">
    <name type="scientific">Engelhardtia mirabilis</name>
    <dbReference type="NCBI Taxonomy" id="2528011"/>
    <lineage>
        <taxon>Bacteria</taxon>
        <taxon>Pseudomonadati</taxon>
        <taxon>Planctomycetota</taxon>
        <taxon>Planctomycetia</taxon>
        <taxon>Planctomycetia incertae sedis</taxon>
        <taxon>Engelhardtia</taxon>
    </lineage>
</organism>
<feature type="transmembrane region" description="Helical" evidence="10">
    <location>
        <begin position="124"/>
        <end position="145"/>
    </location>
</feature>